<evidence type="ECO:0000313" key="1">
    <source>
        <dbReference type="EMBL" id="ANU64589.1"/>
    </source>
</evidence>
<reference evidence="2" key="1">
    <citation type="submission" date="2016-04" db="EMBL/GenBank/DDBJ databases">
        <title>Complete Genome Sequences of Twelve Strains of a Stable Defined Moderately Diverse Mouse Microbiota 2 (sDMDMm2).</title>
        <authorList>
            <person name="Uchimura Y."/>
            <person name="Wyss M."/>
            <person name="Brugiroux S."/>
            <person name="Limenitakis J.P."/>
            <person name="Stecher B."/>
            <person name="McCoy K.D."/>
            <person name="Macpherson A.J."/>
        </authorList>
    </citation>
    <scope>NUCLEOTIDE SEQUENCE [LARGE SCALE GENOMIC DNA]</scope>
    <source>
        <strain evidence="2">YL27</strain>
    </source>
</reference>
<gene>
    <name evidence="1" type="ORF">A4V02_13255</name>
</gene>
<name>A0A1B1SCQ7_9BACT</name>
<accession>A0A1B1SCQ7</accession>
<evidence type="ECO:0000313" key="2">
    <source>
        <dbReference type="Proteomes" id="UP000186351"/>
    </source>
</evidence>
<dbReference type="KEGG" id="pary:A4V02_13255"/>
<organism evidence="1 2">
    <name type="scientific">Muribaculum intestinale</name>
    <dbReference type="NCBI Taxonomy" id="1796646"/>
    <lineage>
        <taxon>Bacteria</taxon>
        <taxon>Pseudomonadati</taxon>
        <taxon>Bacteroidota</taxon>
        <taxon>Bacteroidia</taxon>
        <taxon>Bacteroidales</taxon>
        <taxon>Muribaculaceae</taxon>
        <taxon>Muribaculum</taxon>
    </lineage>
</organism>
<protein>
    <submittedName>
        <fullName evidence="1">Uncharacterized protein</fullName>
    </submittedName>
</protein>
<dbReference type="EMBL" id="CP015402">
    <property type="protein sequence ID" value="ANU64589.1"/>
    <property type="molecule type" value="Genomic_DNA"/>
</dbReference>
<keyword evidence="2" id="KW-1185">Reference proteome</keyword>
<accession>A0A1Z2XFT9</accession>
<sequence length="59" mass="6866">MAVWSVEWGYRAEPVASGEEESGDIQRCIYGKSADLWWVRARDYELQGCSRSYWGFLIT</sequence>
<dbReference type="AlphaFoldDB" id="A0A1B1SCQ7"/>
<proteinExistence type="predicted"/>
<dbReference type="Proteomes" id="UP000186351">
    <property type="component" value="Chromosome"/>
</dbReference>